<name>A0ABQ4MA84_9BACL</name>
<dbReference type="Proteomes" id="UP000679992">
    <property type="component" value="Unassembled WGS sequence"/>
</dbReference>
<evidence type="ECO:0000313" key="1">
    <source>
        <dbReference type="EMBL" id="GIP52910.1"/>
    </source>
</evidence>
<organism evidence="1 2">
    <name type="scientific">Paenibacillus vini</name>
    <dbReference type="NCBI Taxonomy" id="1476024"/>
    <lineage>
        <taxon>Bacteria</taxon>
        <taxon>Bacillati</taxon>
        <taxon>Bacillota</taxon>
        <taxon>Bacilli</taxon>
        <taxon>Bacillales</taxon>
        <taxon>Paenibacillaceae</taxon>
        <taxon>Paenibacillus</taxon>
    </lineage>
</organism>
<reference evidence="1 2" key="1">
    <citation type="submission" date="2021-03" db="EMBL/GenBank/DDBJ databases">
        <title>Antimicrobial resistance genes in bacteria isolated from Japanese honey, and their potential for conferring macrolide and lincosamide resistance in the American foulbrood pathogen Paenibacillus larvae.</title>
        <authorList>
            <person name="Okamoto M."/>
            <person name="Kumagai M."/>
            <person name="Kanamori H."/>
            <person name="Takamatsu D."/>
        </authorList>
    </citation>
    <scope>NUCLEOTIDE SEQUENCE [LARGE SCALE GENOMIC DNA]</scope>
    <source>
        <strain evidence="1 2">J42TS3</strain>
    </source>
</reference>
<sequence length="59" mass="6970">MRQRWNAGLRAIFWQGYIKFEHSRVKNIGFAILIKWFALGKGAGKICDNTMLVCWQRKI</sequence>
<keyword evidence="2" id="KW-1185">Reference proteome</keyword>
<proteinExistence type="predicted"/>
<dbReference type="EMBL" id="BOSL01000005">
    <property type="protein sequence ID" value="GIP52910.1"/>
    <property type="molecule type" value="Genomic_DNA"/>
</dbReference>
<protein>
    <submittedName>
        <fullName evidence="1">Uncharacterized protein</fullName>
    </submittedName>
</protein>
<evidence type="ECO:0000313" key="2">
    <source>
        <dbReference type="Proteomes" id="UP000679992"/>
    </source>
</evidence>
<comment type="caution">
    <text evidence="1">The sequence shown here is derived from an EMBL/GenBank/DDBJ whole genome shotgun (WGS) entry which is preliminary data.</text>
</comment>
<gene>
    <name evidence="1" type="ORF">J42TS3_19450</name>
</gene>
<accession>A0ABQ4MA84</accession>